<organism evidence="1 2">
    <name type="scientific">Rhododendron molle</name>
    <name type="common">Chinese azalea</name>
    <name type="synonym">Azalea mollis</name>
    <dbReference type="NCBI Taxonomy" id="49168"/>
    <lineage>
        <taxon>Eukaryota</taxon>
        <taxon>Viridiplantae</taxon>
        <taxon>Streptophyta</taxon>
        <taxon>Embryophyta</taxon>
        <taxon>Tracheophyta</taxon>
        <taxon>Spermatophyta</taxon>
        <taxon>Magnoliopsida</taxon>
        <taxon>eudicotyledons</taxon>
        <taxon>Gunneridae</taxon>
        <taxon>Pentapetalae</taxon>
        <taxon>asterids</taxon>
        <taxon>Ericales</taxon>
        <taxon>Ericaceae</taxon>
        <taxon>Ericoideae</taxon>
        <taxon>Rhodoreae</taxon>
        <taxon>Rhododendron</taxon>
    </lineage>
</organism>
<sequence length="75" mass="8354">MSPTTSSDARGTSFWTGATTDLHLLLMDFGFHFAQFLCWLSRARRTAELKDHFSYFGERAQSKSAPVGCNSSLFG</sequence>
<protein>
    <submittedName>
        <fullName evidence="1">Uncharacterized protein</fullName>
    </submittedName>
</protein>
<name>A0ACC0MAE1_RHOML</name>
<reference evidence="1" key="1">
    <citation type="submission" date="2022-02" db="EMBL/GenBank/DDBJ databases">
        <title>Plant Genome Project.</title>
        <authorList>
            <person name="Zhang R.-G."/>
        </authorList>
    </citation>
    <scope>NUCLEOTIDE SEQUENCE</scope>
    <source>
        <strain evidence="1">AT1</strain>
    </source>
</reference>
<evidence type="ECO:0000313" key="1">
    <source>
        <dbReference type="EMBL" id="KAI8537283.1"/>
    </source>
</evidence>
<gene>
    <name evidence="1" type="ORF">RHMOL_Rhmol09G0011300</name>
</gene>
<dbReference type="Proteomes" id="UP001062846">
    <property type="component" value="Chromosome 9"/>
</dbReference>
<evidence type="ECO:0000313" key="2">
    <source>
        <dbReference type="Proteomes" id="UP001062846"/>
    </source>
</evidence>
<keyword evidence="2" id="KW-1185">Reference proteome</keyword>
<proteinExistence type="predicted"/>
<comment type="caution">
    <text evidence="1">The sequence shown here is derived from an EMBL/GenBank/DDBJ whole genome shotgun (WGS) entry which is preliminary data.</text>
</comment>
<accession>A0ACC0MAE1</accession>
<dbReference type="EMBL" id="CM046396">
    <property type="protein sequence ID" value="KAI8537283.1"/>
    <property type="molecule type" value="Genomic_DNA"/>
</dbReference>